<dbReference type="InterPro" id="IPR013088">
    <property type="entry name" value="Znf_NHR/GATA"/>
</dbReference>
<reference evidence="15" key="3">
    <citation type="journal article" date="2014" name="Nature">
        <title>Elephant shark genome provides unique insights into gnathostome evolution.</title>
        <authorList>
            <consortium name="International Elephant Shark Genome Sequencing Consortium"/>
            <person name="Venkatesh B."/>
            <person name="Lee A.P."/>
            <person name="Ravi V."/>
            <person name="Maurya A.K."/>
            <person name="Lian M.M."/>
            <person name="Swann J.B."/>
            <person name="Ohta Y."/>
            <person name="Flajnik M.F."/>
            <person name="Sutoh Y."/>
            <person name="Kasahara M."/>
            <person name="Hoon S."/>
            <person name="Gangu V."/>
            <person name="Roy S.W."/>
            <person name="Irimia M."/>
            <person name="Korzh V."/>
            <person name="Kondrychyn I."/>
            <person name="Lim Z.W."/>
            <person name="Tay B.H."/>
            <person name="Tohari S."/>
            <person name="Kong K.W."/>
            <person name="Ho S."/>
            <person name="Lorente-Galdos B."/>
            <person name="Quilez J."/>
            <person name="Marques-Bonet T."/>
            <person name="Raney B.J."/>
            <person name="Ingham P.W."/>
            <person name="Tay A."/>
            <person name="Hillier L.W."/>
            <person name="Minx P."/>
            <person name="Boehm T."/>
            <person name="Wilson R.K."/>
            <person name="Brenner S."/>
            <person name="Warren W.C."/>
        </authorList>
    </citation>
    <scope>NUCLEOTIDE SEQUENCE [LARGE SCALE GENOMIC DNA]</scope>
</reference>
<dbReference type="GO" id="GO:0003700">
    <property type="term" value="F:DNA-binding transcription factor activity"/>
    <property type="evidence" value="ECO:0007669"/>
    <property type="project" value="InterPro"/>
</dbReference>
<feature type="compositionally biased region" description="Low complexity" evidence="11">
    <location>
        <begin position="155"/>
        <end position="169"/>
    </location>
</feature>
<proteinExistence type="inferred from homology"/>
<dbReference type="GO" id="GO:0008270">
    <property type="term" value="F:zinc ion binding"/>
    <property type="evidence" value="ECO:0007669"/>
    <property type="project" value="UniProtKB-KW"/>
</dbReference>
<dbReference type="OMA" id="AKTEMIM"/>
<accession>A0A4W3I7F9</accession>
<evidence type="ECO:0000256" key="4">
    <source>
        <dbReference type="ARBA" id="ARBA00022833"/>
    </source>
</evidence>
<comment type="similarity">
    <text evidence="10">Belongs to the nuclear hormone receptor family.</text>
</comment>
<dbReference type="SUPFAM" id="SSF48508">
    <property type="entry name" value="Nuclear receptor ligand-binding domain"/>
    <property type="match status" value="1"/>
</dbReference>
<evidence type="ECO:0000313" key="14">
    <source>
        <dbReference type="Ensembl" id="ENSCMIP00000022963.1"/>
    </source>
</evidence>
<keyword evidence="7 10" id="KW-0804">Transcription</keyword>
<feature type="domain" description="Nuclear receptor" evidence="12">
    <location>
        <begin position="21"/>
        <end position="96"/>
    </location>
</feature>
<evidence type="ECO:0000256" key="6">
    <source>
        <dbReference type="ARBA" id="ARBA00023125"/>
    </source>
</evidence>
<reference evidence="14" key="4">
    <citation type="submission" date="2025-08" db="UniProtKB">
        <authorList>
            <consortium name="Ensembl"/>
        </authorList>
    </citation>
    <scope>IDENTIFICATION</scope>
</reference>
<dbReference type="PRINTS" id="PR00398">
    <property type="entry name" value="STRDHORMONER"/>
</dbReference>
<evidence type="ECO:0000259" key="13">
    <source>
        <dbReference type="PROSITE" id="PS51843"/>
    </source>
</evidence>
<dbReference type="GO" id="GO:0005634">
    <property type="term" value="C:nucleus"/>
    <property type="evidence" value="ECO:0007669"/>
    <property type="project" value="UniProtKB-SubCell"/>
</dbReference>
<evidence type="ECO:0000256" key="3">
    <source>
        <dbReference type="ARBA" id="ARBA00022771"/>
    </source>
</evidence>
<dbReference type="Pfam" id="PF00104">
    <property type="entry name" value="Hormone_recep"/>
    <property type="match status" value="1"/>
</dbReference>
<keyword evidence="6 10" id="KW-0238">DNA-binding</keyword>
<dbReference type="PANTHER" id="PTHR48092">
    <property type="entry name" value="KNIRPS-RELATED PROTEIN-RELATED"/>
    <property type="match status" value="1"/>
</dbReference>
<feature type="region of interest" description="Disordered" evidence="11">
    <location>
        <begin position="126"/>
        <end position="169"/>
    </location>
</feature>
<dbReference type="InterPro" id="IPR001723">
    <property type="entry name" value="Nuclear_hrmn_rcpt"/>
</dbReference>
<dbReference type="PROSITE" id="PS00031">
    <property type="entry name" value="NUCLEAR_REC_DBD_1"/>
    <property type="match status" value="1"/>
</dbReference>
<keyword evidence="9 10" id="KW-0539">Nucleus</keyword>
<dbReference type="PROSITE" id="PS51030">
    <property type="entry name" value="NUCLEAR_REC_DBD_2"/>
    <property type="match status" value="1"/>
</dbReference>
<organism evidence="14 15">
    <name type="scientific">Callorhinchus milii</name>
    <name type="common">Ghost shark</name>
    <dbReference type="NCBI Taxonomy" id="7868"/>
    <lineage>
        <taxon>Eukaryota</taxon>
        <taxon>Metazoa</taxon>
        <taxon>Chordata</taxon>
        <taxon>Craniata</taxon>
        <taxon>Vertebrata</taxon>
        <taxon>Chondrichthyes</taxon>
        <taxon>Holocephali</taxon>
        <taxon>Chimaeriformes</taxon>
        <taxon>Callorhinchidae</taxon>
        <taxon>Callorhinchus</taxon>
    </lineage>
</organism>
<dbReference type="Proteomes" id="UP000314986">
    <property type="component" value="Unassembled WGS sequence"/>
</dbReference>
<evidence type="ECO:0000259" key="12">
    <source>
        <dbReference type="PROSITE" id="PS51030"/>
    </source>
</evidence>
<evidence type="ECO:0000256" key="10">
    <source>
        <dbReference type="RuleBase" id="RU004334"/>
    </source>
</evidence>
<comment type="subcellular location">
    <subcellularLocation>
        <location evidence="1 10">Nucleus</location>
    </subcellularLocation>
</comment>
<reference evidence="15" key="1">
    <citation type="journal article" date="2006" name="Science">
        <title>Ancient noncoding elements conserved in the human genome.</title>
        <authorList>
            <person name="Venkatesh B."/>
            <person name="Kirkness E.F."/>
            <person name="Loh Y.H."/>
            <person name="Halpern A.L."/>
            <person name="Lee A.P."/>
            <person name="Johnson J."/>
            <person name="Dandona N."/>
            <person name="Viswanathan L.D."/>
            <person name="Tay A."/>
            <person name="Venter J.C."/>
            <person name="Strausberg R.L."/>
            <person name="Brenner S."/>
        </authorList>
    </citation>
    <scope>NUCLEOTIDE SEQUENCE [LARGE SCALE GENOMIC DNA]</scope>
</reference>
<dbReference type="FunFam" id="3.30.50.10:FF:000006">
    <property type="entry name" value="Nuclear receptor subfamily 5 group A member"/>
    <property type="match status" value="1"/>
</dbReference>
<evidence type="ECO:0000256" key="5">
    <source>
        <dbReference type="ARBA" id="ARBA00023015"/>
    </source>
</evidence>
<dbReference type="Pfam" id="PF00105">
    <property type="entry name" value="zf-C4"/>
    <property type="match status" value="1"/>
</dbReference>
<dbReference type="GeneTree" id="ENSGT00940000157936"/>
<dbReference type="InterPro" id="IPR035500">
    <property type="entry name" value="NHR-like_dom_sf"/>
</dbReference>
<name>A0A4W3I7F9_CALMI</name>
<dbReference type="PROSITE" id="PS51843">
    <property type="entry name" value="NR_LBD"/>
    <property type="match status" value="1"/>
</dbReference>
<evidence type="ECO:0000256" key="1">
    <source>
        <dbReference type="ARBA" id="ARBA00004123"/>
    </source>
</evidence>
<dbReference type="SUPFAM" id="SSF57716">
    <property type="entry name" value="Glucocorticoid receptor-like (DNA-binding domain)"/>
    <property type="match status" value="1"/>
</dbReference>
<evidence type="ECO:0000256" key="11">
    <source>
        <dbReference type="SAM" id="MobiDB-lite"/>
    </source>
</evidence>
<dbReference type="GO" id="GO:0043565">
    <property type="term" value="F:sequence-specific DNA binding"/>
    <property type="evidence" value="ECO:0007669"/>
    <property type="project" value="InterPro"/>
</dbReference>
<reference evidence="14" key="5">
    <citation type="submission" date="2025-09" db="UniProtKB">
        <authorList>
            <consortium name="Ensembl"/>
        </authorList>
    </citation>
    <scope>IDENTIFICATION</scope>
</reference>
<reference evidence="15" key="2">
    <citation type="journal article" date="2007" name="PLoS Biol.">
        <title>Survey sequencing and comparative analysis of the elephant shark (Callorhinchus milii) genome.</title>
        <authorList>
            <person name="Venkatesh B."/>
            <person name="Kirkness E.F."/>
            <person name="Loh Y.H."/>
            <person name="Halpern A.L."/>
            <person name="Lee A.P."/>
            <person name="Johnson J."/>
            <person name="Dandona N."/>
            <person name="Viswanathan L.D."/>
            <person name="Tay A."/>
            <person name="Venter J.C."/>
            <person name="Strausberg R.L."/>
            <person name="Brenner S."/>
        </authorList>
    </citation>
    <scope>NUCLEOTIDE SEQUENCE [LARGE SCALE GENOMIC DNA]</scope>
</reference>
<keyword evidence="2 10" id="KW-0479">Metal-binding</keyword>
<protein>
    <submittedName>
        <fullName evidence="14">Nuclear receptor subfamily 6 group A member 1-like</fullName>
    </submittedName>
</protein>
<evidence type="ECO:0000256" key="7">
    <source>
        <dbReference type="ARBA" id="ARBA00023163"/>
    </source>
</evidence>
<feature type="domain" description="NR LBD" evidence="13">
    <location>
        <begin position="211"/>
        <end position="442"/>
    </location>
</feature>
<dbReference type="InterPro" id="IPR050200">
    <property type="entry name" value="Nuclear_hormone_rcpt_NR3"/>
</dbReference>
<feature type="compositionally biased region" description="Polar residues" evidence="11">
    <location>
        <begin position="132"/>
        <end position="147"/>
    </location>
</feature>
<dbReference type="Gene3D" id="1.10.565.10">
    <property type="entry name" value="Retinoid X Receptor"/>
    <property type="match status" value="1"/>
</dbReference>
<dbReference type="InParanoid" id="A0A4W3I7F9"/>
<dbReference type="AlphaFoldDB" id="A0A4W3I7F9"/>
<keyword evidence="4 10" id="KW-0862">Zinc</keyword>
<dbReference type="InterPro" id="IPR000536">
    <property type="entry name" value="Nucl_hrmn_rcpt_lig-bd"/>
</dbReference>
<evidence type="ECO:0000313" key="15">
    <source>
        <dbReference type="Proteomes" id="UP000314986"/>
    </source>
</evidence>
<evidence type="ECO:0000256" key="2">
    <source>
        <dbReference type="ARBA" id="ARBA00022723"/>
    </source>
</evidence>
<keyword evidence="15" id="KW-1185">Reference proteome</keyword>
<dbReference type="SMART" id="SM00430">
    <property type="entry name" value="HOLI"/>
    <property type="match status" value="1"/>
</dbReference>
<dbReference type="STRING" id="7868.ENSCMIP00000022963"/>
<evidence type="ECO:0000256" key="9">
    <source>
        <dbReference type="ARBA" id="ARBA00023242"/>
    </source>
</evidence>
<dbReference type="PRINTS" id="PR00047">
    <property type="entry name" value="STROIDFINGER"/>
</dbReference>
<dbReference type="Ensembl" id="ENSCMIT00000023359.1">
    <property type="protein sequence ID" value="ENSCMIP00000022963.1"/>
    <property type="gene ID" value="ENSCMIG00000010306.1"/>
</dbReference>
<dbReference type="SMART" id="SM00399">
    <property type="entry name" value="ZnF_C4"/>
    <property type="match status" value="1"/>
</dbReference>
<keyword evidence="5 10" id="KW-0805">Transcription regulation</keyword>
<keyword evidence="3 10" id="KW-0863">Zinc-finger</keyword>
<dbReference type="InterPro" id="IPR001628">
    <property type="entry name" value="Znf_hrmn_rcpt"/>
</dbReference>
<evidence type="ECO:0000256" key="8">
    <source>
        <dbReference type="ARBA" id="ARBA00023170"/>
    </source>
</evidence>
<keyword evidence="8 10" id="KW-0675">Receptor</keyword>
<sequence>MSVTAGYKVAIRTFCYDRSDRRVCLICGDRATGLHYGITSCEGCKGFFKRSIFNKRVYKCIRDKKCTMSRKQRNRCQYCRLVKCLQMGMNRKAIREDGMPGGRNKTTGPVYISEEAIRRIMAGEEFDDEENTSGNSSGECDPSSPNNGRIDRNISPDSPRSSGSSRSLDSNVLKDSCLISEVSTVIPYLPACFAYSSHSLSWTETYSFNVHSQSLLQQLLQAEKTKQLKFPVLIQNRCAMTPSKLLALLCQLADELLFQQIMWIKQLPFFKEMLIRHYTCLLGASWHELVLLQALMSRDCQVLGDLCGIIEKYHVSKDTIHRCTDEAVEVAKQLNYLFRKFRQLGVTEEEYVCMKVINFLSQDTKGFSNVAHLEQLKKCYLNVCQEYTASQYPGQPTRFVDLMACLTMIHNISGKLLGIPLHQLPLLLKVILHSFKAVLTDNWPGQMQE</sequence>
<dbReference type="Gene3D" id="3.30.50.10">
    <property type="entry name" value="Erythroid Transcription Factor GATA-1, subunit A"/>
    <property type="match status" value="1"/>
</dbReference>